<dbReference type="AlphaFoldDB" id="A0A1T4RH36"/>
<dbReference type="InterPro" id="IPR024079">
    <property type="entry name" value="MetalloPept_cat_dom_sf"/>
</dbReference>
<name>A0A1T4RH36_9HYPH</name>
<evidence type="ECO:0000313" key="3">
    <source>
        <dbReference type="Proteomes" id="UP000190092"/>
    </source>
</evidence>
<evidence type="ECO:0000313" key="2">
    <source>
        <dbReference type="EMBL" id="SKA15312.1"/>
    </source>
</evidence>
<keyword evidence="1" id="KW-0732">Signal</keyword>
<sequence length="224" mass="24231">MRRSFAFLLAAGIILSARCGFAQTLVAPDEIVIYVHSAVTNADFVEGLVCELGRVLVPKVRAAEIDMRFTQADLATPSQLRVETVGPAFDQATAADRGNAFRYLILPYDLKATGLNYVFSNTFLDGTGVGVVSIIRLMPRDAGLSRKRVSDVTGDRLYKLMLKSIAVLAGLRTDGCIMKFPRTLQELDDKAAEFCPPDRAALVAAGLLKDRPFGACNTVAMAAR</sequence>
<reference evidence="3" key="1">
    <citation type="submission" date="2017-02" db="EMBL/GenBank/DDBJ databases">
        <authorList>
            <person name="Varghese N."/>
            <person name="Submissions S."/>
        </authorList>
    </citation>
    <scope>NUCLEOTIDE SEQUENCE [LARGE SCALE GENOMIC DNA]</scope>
    <source>
        <strain evidence="3">ATCC 27094</strain>
    </source>
</reference>
<dbReference type="STRING" id="225324.SAMN02745126_03786"/>
<dbReference type="RefSeq" id="WP_085935478.1">
    <property type="nucleotide sequence ID" value="NZ_FUWJ01000005.1"/>
</dbReference>
<dbReference type="Gene3D" id="3.40.390.10">
    <property type="entry name" value="Collagenase (Catalytic Domain)"/>
    <property type="match status" value="1"/>
</dbReference>
<dbReference type="OrthoDB" id="8213761at2"/>
<feature type="signal peptide" evidence="1">
    <location>
        <begin position="1"/>
        <end position="22"/>
    </location>
</feature>
<protein>
    <submittedName>
        <fullName evidence="2">Uncharacterized protein</fullName>
    </submittedName>
</protein>
<accession>A0A1T4RH36</accession>
<dbReference type="Proteomes" id="UP000190092">
    <property type="component" value="Unassembled WGS sequence"/>
</dbReference>
<proteinExistence type="predicted"/>
<gene>
    <name evidence="2" type="ORF">SAMN02745126_03786</name>
</gene>
<keyword evidence="3" id="KW-1185">Reference proteome</keyword>
<evidence type="ECO:0000256" key="1">
    <source>
        <dbReference type="SAM" id="SignalP"/>
    </source>
</evidence>
<dbReference type="EMBL" id="FUWJ01000005">
    <property type="protein sequence ID" value="SKA15312.1"/>
    <property type="molecule type" value="Genomic_DNA"/>
</dbReference>
<feature type="chain" id="PRO_5010552246" evidence="1">
    <location>
        <begin position="23"/>
        <end position="224"/>
    </location>
</feature>
<organism evidence="2 3">
    <name type="scientific">Enhydrobacter aerosaccus</name>
    <dbReference type="NCBI Taxonomy" id="225324"/>
    <lineage>
        <taxon>Bacteria</taxon>
        <taxon>Pseudomonadati</taxon>
        <taxon>Pseudomonadota</taxon>
        <taxon>Alphaproteobacteria</taxon>
        <taxon>Hyphomicrobiales</taxon>
        <taxon>Enhydrobacter</taxon>
    </lineage>
</organism>
<dbReference type="GO" id="GO:0008237">
    <property type="term" value="F:metallopeptidase activity"/>
    <property type="evidence" value="ECO:0007669"/>
    <property type="project" value="InterPro"/>
</dbReference>